<accession>A0A9P6R8I6</accession>
<evidence type="ECO:0000313" key="3">
    <source>
        <dbReference type="EMBL" id="KAG0314738.1"/>
    </source>
</evidence>
<sequence length="105" mass="12028">MAIAHLVLLKFKPSISEEKAQEILKSLADLREKLPVQSVHAGTNFTHRNQGFTHAFTMIFKSKEDLETYTLAEVHQDIAKNQVHPNVDNFLAIDYEVADYSYPRI</sequence>
<evidence type="ECO:0000313" key="4">
    <source>
        <dbReference type="Proteomes" id="UP000738325"/>
    </source>
</evidence>
<dbReference type="Pfam" id="PF07876">
    <property type="entry name" value="Dabb"/>
    <property type="match status" value="1"/>
</dbReference>
<dbReference type="InterPro" id="IPR011008">
    <property type="entry name" value="Dimeric_a/b-barrel"/>
</dbReference>
<reference evidence="3" key="1">
    <citation type="journal article" date="2020" name="Fungal Divers.">
        <title>Resolving the Mortierellaceae phylogeny through synthesis of multi-gene phylogenetics and phylogenomics.</title>
        <authorList>
            <person name="Vandepol N."/>
            <person name="Liber J."/>
            <person name="Desiro A."/>
            <person name="Na H."/>
            <person name="Kennedy M."/>
            <person name="Barry K."/>
            <person name="Grigoriev I.V."/>
            <person name="Miller A.N."/>
            <person name="O'Donnell K."/>
            <person name="Stajich J.E."/>
            <person name="Bonito G."/>
        </authorList>
    </citation>
    <scope>NUCLEOTIDE SEQUENCE</scope>
    <source>
        <strain evidence="3">REB-010B</strain>
    </source>
</reference>
<dbReference type="PANTHER" id="PTHR33178">
    <property type="match status" value="1"/>
</dbReference>
<organism evidence="3 4">
    <name type="scientific">Dissophora globulifera</name>
    <dbReference type="NCBI Taxonomy" id="979702"/>
    <lineage>
        <taxon>Eukaryota</taxon>
        <taxon>Fungi</taxon>
        <taxon>Fungi incertae sedis</taxon>
        <taxon>Mucoromycota</taxon>
        <taxon>Mortierellomycotina</taxon>
        <taxon>Mortierellomycetes</taxon>
        <taxon>Mortierellales</taxon>
        <taxon>Mortierellaceae</taxon>
        <taxon>Dissophora</taxon>
    </lineage>
</organism>
<protein>
    <recommendedName>
        <fullName evidence="2">Stress-response A/B barrel domain-containing protein</fullName>
    </recommendedName>
</protein>
<dbReference type="InterPro" id="IPR044662">
    <property type="entry name" value="HS1/DABB1-like"/>
</dbReference>
<keyword evidence="4" id="KW-1185">Reference proteome</keyword>
<comment type="caution">
    <text evidence="3">The sequence shown here is derived from an EMBL/GenBank/DDBJ whole genome shotgun (WGS) entry which is preliminary data.</text>
</comment>
<name>A0A9P6R8I6_9FUNG</name>
<proteinExistence type="predicted"/>
<dbReference type="InterPro" id="IPR013097">
    <property type="entry name" value="Dabb"/>
</dbReference>
<dbReference type="SMART" id="SM00886">
    <property type="entry name" value="Dabb"/>
    <property type="match status" value="1"/>
</dbReference>
<dbReference type="AlphaFoldDB" id="A0A9P6R8I6"/>
<dbReference type="PANTHER" id="PTHR33178:SF10">
    <property type="entry name" value="STRESS-RESPONSE A_B BARREL DOMAIN-CONTAINING PROTEIN"/>
    <property type="match status" value="1"/>
</dbReference>
<dbReference type="OrthoDB" id="42919at2759"/>
<comment type="subunit">
    <text evidence="1">Homodimer.</text>
</comment>
<gene>
    <name evidence="3" type="ORF">BGZ99_007881</name>
</gene>
<dbReference type="SUPFAM" id="SSF54909">
    <property type="entry name" value="Dimeric alpha+beta barrel"/>
    <property type="match status" value="1"/>
</dbReference>
<dbReference type="Gene3D" id="3.30.70.100">
    <property type="match status" value="1"/>
</dbReference>
<dbReference type="EMBL" id="JAAAIP010000588">
    <property type="protein sequence ID" value="KAG0314738.1"/>
    <property type="molecule type" value="Genomic_DNA"/>
</dbReference>
<feature type="domain" description="Stress-response A/B barrel" evidence="2">
    <location>
        <begin position="3"/>
        <end position="95"/>
    </location>
</feature>
<evidence type="ECO:0000256" key="1">
    <source>
        <dbReference type="ARBA" id="ARBA00011738"/>
    </source>
</evidence>
<evidence type="ECO:0000259" key="2">
    <source>
        <dbReference type="PROSITE" id="PS51502"/>
    </source>
</evidence>
<dbReference type="PROSITE" id="PS51502">
    <property type="entry name" value="S_R_A_B_BARREL"/>
    <property type="match status" value="1"/>
</dbReference>
<dbReference type="Proteomes" id="UP000738325">
    <property type="component" value="Unassembled WGS sequence"/>
</dbReference>